<dbReference type="InterPro" id="IPR039255">
    <property type="entry name" value="YceD_bac"/>
</dbReference>
<protein>
    <recommendedName>
        <fullName evidence="3">Large ribosomal RNA subunit accumulation protein YceD</fullName>
    </recommendedName>
    <alternativeName>
        <fullName evidence="5">23S rRNA accumulation protein YceD</fullName>
    </alternativeName>
</protein>
<gene>
    <name evidence="6" type="ORF">MNBD_GAMMA15-845</name>
</gene>
<dbReference type="GO" id="GO:0042254">
    <property type="term" value="P:ribosome biogenesis"/>
    <property type="evidence" value="ECO:0007669"/>
    <property type="project" value="UniProtKB-KW"/>
</dbReference>
<reference evidence="6" key="1">
    <citation type="submission" date="2018-06" db="EMBL/GenBank/DDBJ databases">
        <authorList>
            <person name="Zhirakovskaya E."/>
        </authorList>
    </citation>
    <scope>NUCLEOTIDE SEQUENCE</scope>
</reference>
<accession>A0A3B0YZP0</accession>
<dbReference type="AlphaFoldDB" id="A0A3B0YZP0"/>
<organism evidence="6">
    <name type="scientific">hydrothermal vent metagenome</name>
    <dbReference type="NCBI Taxonomy" id="652676"/>
    <lineage>
        <taxon>unclassified sequences</taxon>
        <taxon>metagenomes</taxon>
        <taxon>ecological metagenomes</taxon>
    </lineage>
</organism>
<dbReference type="PANTHER" id="PTHR38099:SF1">
    <property type="entry name" value="LARGE RIBOSOMAL RNA SUBUNIT ACCUMULATION PROTEIN YCED"/>
    <property type="match status" value="1"/>
</dbReference>
<evidence type="ECO:0000313" key="6">
    <source>
        <dbReference type="EMBL" id="VAW79669.1"/>
    </source>
</evidence>
<evidence type="ECO:0000256" key="4">
    <source>
        <dbReference type="ARBA" id="ARBA00022517"/>
    </source>
</evidence>
<dbReference type="EMBL" id="UOFN01000118">
    <property type="protein sequence ID" value="VAW79669.1"/>
    <property type="molecule type" value="Genomic_DNA"/>
</dbReference>
<dbReference type="PANTHER" id="PTHR38099">
    <property type="entry name" value="LARGE RIBOSOMAL RNA SUBUNIT ACCUMULATION PROTEIN YCED"/>
    <property type="match status" value="1"/>
</dbReference>
<proteinExistence type="inferred from homology"/>
<dbReference type="GO" id="GO:0005829">
    <property type="term" value="C:cytosol"/>
    <property type="evidence" value="ECO:0007669"/>
    <property type="project" value="TreeGrafter"/>
</dbReference>
<keyword evidence="4" id="KW-0690">Ribosome biogenesis</keyword>
<evidence type="ECO:0000256" key="2">
    <source>
        <dbReference type="ARBA" id="ARBA00010740"/>
    </source>
</evidence>
<evidence type="ECO:0000256" key="5">
    <source>
        <dbReference type="ARBA" id="ARBA00031841"/>
    </source>
</evidence>
<comment type="function">
    <text evidence="1">Plays a role in synthesis, processing and/or stability of 23S rRNA.</text>
</comment>
<comment type="similarity">
    <text evidence="2">Belongs to the DUF177 domain family.</text>
</comment>
<evidence type="ECO:0000256" key="3">
    <source>
        <dbReference type="ARBA" id="ARBA00015716"/>
    </source>
</evidence>
<dbReference type="InterPro" id="IPR003772">
    <property type="entry name" value="YceD"/>
</dbReference>
<name>A0A3B0YZP0_9ZZZZ</name>
<sequence>MLDRLPEQIEPMGLADVGRSFRGVVPIGRLGRLAPLLASKEGELNVEIAFHLDERRIRTLKGSIQGEVTLICQRCLGSLQYPIDLGFRLGIINRDDEIVSLPEGYEPLLVTGVPINTFELIEDEILLTVPSIPTHEGVEHCQADHVNEPVPEKENPFAVLGKLKH</sequence>
<dbReference type="Pfam" id="PF02620">
    <property type="entry name" value="YceD"/>
    <property type="match status" value="1"/>
</dbReference>
<evidence type="ECO:0000256" key="1">
    <source>
        <dbReference type="ARBA" id="ARBA00002868"/>
    </source>
</evidence>